<evidence type="ECO:0000259" key="8">
    <source>
        <dbReference type="Pfam" id="PF13632"/>
    </source>
</evidence>
<dbReference type="InterPro" id="IPR029044">
    <property type="entry name" value="Nucleotide-diphossugar_trans"/>
</dbReference>
<evidence type="ECO:0000256" key="2">
    <source>
        <dbReference type="ARBA" id="ARBA00022676"/>
    </source>
</evidence>
<keyword evidence="4 7" id="KW-0812">Transmembrane</keyword>
<keyword evidence="10" id="KW-1185">Reference proteome</keyword>
<dbReference type="GO" id="GO:0006011">
    <property type="term" value="P:UDP-alpha-D-glucose metabolic process"/>
    <property type="evidence" value="ECO:0007669"/>
    <property type="project" value="InterPro"/>
</dbReference>
<dbReference type="STRING" id="863227.GCA_000373005_00611"/>
<reference evidence="9 10" key="1">
    <citation type="submission" date="2018-01" db="EMBL/GenBank/DDBJ databases">
        <title>Whole genome analyses suggest that Burkholderia sensu lato contains two further novel genera in the rhizoxinica-symbiotica group Mycetohabitans gen. nov., and Trinickia gen. nov.: implications for the evolution of diazotrophy and nodulation in the Burkholderiaceae.</title>
        <authorList>
            <person name="Estrada-de los Santos P."/>
            <person name="Palmer M."/>
            <person name="Chavez-Ramirez B."/>
            <person name="Beukes C."/>
            <person name="Steenkamp E.T."/>
            <person name="Hirsch A.M."/>
            <person name="Manyaka P."/>
            <person name="Maluk M."/>
            <person name="Lafos M."/>
            <person name="Crook M."/>
            <person name="Gross E."/>
            <person name="Simon M.F."/>
            <person name="Bueno dos Reis Junior F."/>
            <person name="Poole P.S."/>
            <person name="Venter S.N."/>
            <person name="James E.K."/>
        </authorList>
    </citation>
    <scope>NUCLEOTIDE SEQUENCE [LARGE SCALE GENOMIC DNA]</scope>
    <source>
        <strain evidence="9 10">JPY 581</strain>
    </source>
</reference>
<keyword evidence="6 7" id="KW-0472">Membrane</keyword>
<dbReference type="Proteomes" id="UP000235777">
    <property type="component" value="Unassembled WGS sequence"/>
</dbReference>
<feature type="transmembrane region" description="Helical" evidence="7">
    <location>
        <begin position="24"/>
        <end position="44"/>
    </location>
</feature>
<dbReference type="GO" id="GO:0016760">
    <property type="term" value="F:cellulose synthase (UDP-forming) activity"/>
    <property type="evidence" value="ECO:0007669"/>
    <property type="project" value="UniProtKB-EC"/>
</dbReference>
<dbReference type="PANTHER" id="PTHR43867">
    <property type="entry name" value="CELLULOSE SYNTHASE CATALYTIC SUBUNIT A [UDP-FORMING]"/>
    <property type="match status" value="1"/>
</dbReference>
<dbReference type="InterPro" id="IPR050321">
    <property type="entry name" value="Glycosyltr_2/OpgH_subfam"/>
</dbReference>
<sequence>MLVLIADWISSDQYARKSQMLPNVYKLTAVLSLAGLAALAILSVGLPHPIANACGLLAVFAILVPVQTPLTRPLLLAFSGFLITRYIAWRFASFPIGGGLPTELVAAALLAAELYCMGVSLLSYFVSARPLERRPLPLPDDPRALPFVDVYIPTYSEPLSVVAPTVCGAVEIDYPKERFRVFVLDDGFPRARTAQRAEQRRELAERAERLKALAARHGAVYLTRESNAHAKSGNLNTAMRSTSGDLIAILDADHVPTRDFLRATVGFFLADPKIALVQTPHFFTNPDPVEKNLGLFSRTPAENDLFYRVVQKGLDTWNASFCCGSGAVVRRAAMEEIDGFSTDSITEDASTSVKLHQRGWHSAYLSRPMVAGLQPETISGFLVQRIRWGVGMMQILMKQNPWFVRGLSLTQRVAYSSVGLFWFFPFARLVTFAVPIVSIVFKLQTYPGGANNLVGYTLPYLVSAVLTAERLNGRFRRIFSSELYETIQAFYVLPALVSALLRPNSPIFQVTPKGEKSDIDFISEFRLPFYAIFVGSLVGLIWGGVRLALEPESRAILVAAVAWIGFNLFLSFGALGALFEKAQRRVRPRIVMGDPVTLVGPFGEREALLVDANEIGLRIRLHEPLSLERFALRFGNRLLNARVISAADSARGEYVGLYTPQSAEEERAAVVLAYGDSERWLRQWKQREARANFLRSFIGMLALSAKGAHAHARHVGRKVFHG</sequence>
<keyword evidence="7" id="KW-0973">c-di-GMP</keyword>
<feature type="domain" description="Glycosyltransferase 2-like" evidence="8">
    <location>
        <begin position="246"/>
        <end position="439"/>
    </location>
</feature>
<dbReference type="InterPro" id="IPR003919">
    <property type="entry name" value="Cell_synth_A"/>
</dbReference>
<dbReference type="PRINTS" id="PR01439">
    <property type="entry name" value="CELLSNTHASEA"/>
</dbReference>
<comment type="pathway">
    <text evidence="7">Glycan metabolism; bacterial cellulose biosynthesis.</text>
</comment>
<keyword evidence="2 7" id="KW-0328">Glycosyltransferase</keyword>
<dbReference type="GO" id="GO:0005886">
    <property type="term" value="C:plasma membrane"/>
    <property type="evidence" value="ECO:0007669"/>
    <property type="project" value="UniProtKB-SubCell"/>
</dbReference>
<keyword evidence="7" id="KW-0997">Cell inner membrane</keyword>
<dbReference type="AlphaFoldDB" id="A0A2N7X1Y9"/>
<dbReference type="EC" id="2.4.1.12" evidence="7"/>
<feature type="transmembrane region" description="Helical" evidence="7">
    <location>
        <begin position="50"/>
        <end position="66"/>
    </location>
</feature>
<keyword evidence="3 7" id="KW-0808">Transferase</keyword>
<comment type="function">
    <text evidence="7">Catalytic subunit of cellulose synthase. It polymerizes uridine 5'-diphosphate glucose to cellulose.</text>
</comment>
<keyword evidence="7" id="KW-1003">Cell membrane</keyword>
<accession>A0A2N7X1Y9</accession>
<dbReference type="SUPFAM" id="SSF53448">
    <property type="entry name" value="Nucleotide-diphospho-sugar transferases"/>
    <property type="match status" value="1"/>
</dbReference>
<name>A0A2N7X1Y9_9BURK</name>
<keyword evidence="7" id="KW-0135">Cellulose biosynthesis</keyword>
<dbReference type="GO" id="GO:0035438">
    <property type="term" value="F:cyclic-di-GMP binding"/>
    <property type="evidence" value="ECO:0007669"/>
    <property type="project" value="InterPro"/>
</dbReference>
<feature type="transmembrane region" description="Helical" evidence="7">
    <location>
        <begin position="73"/>
        <end position="92"/>
    </location>
</feature>
<dbReference type="NCBIfam" id="TIGR03030">
    <property type="entry name" value="CelA"/>
    <property type="match status" value="1"/>
</dbReference>
<evidence type="ECO:0000256" key="7">
    <source>
        <dbReference type="RuleBase" id="RU365020"/>
    </source>
</evidence>
<feature type="transmembrane region" description="Helical" evidence="7">
    <location>
        <begin position="555"/>
        <end position="579"/>
    </location>
</feature>
<evidence type="ECO:0000256" key="1">
    <source>
        <dbReference type="ARBA" id="ARBA00004141"/>
    </source>
</evidence>
<comment type="catalytic activity">
    <reaction evidence="7">
        <text>[(1-&gt;4)-beta-D-glucosyl](n) + UDP-alpha-D-glucose = [(1-&gt;4)-beta-D-glucosyl](n+1) + UDP + H(+)</text>
        <dbReference type="Rhea" id="RHEA:19929"/>
        <dbReference type="Rhea" id="RHEA-COMP:10033"/>
        <dbReference type="Rhea" id="RHEA-COMP:10034"/>
        <dbReference type="ChEBI" id="CHEBI:15378"/>
        <dbReference type="ChEBI" id="CHEBI:18246"/>
        <dbReference type="ChEBI" id="CHEBI:58223"/>
        <dbReference type="ChEBI" id="CHEBI:58885"/>
        <dbReference type="EC" id="2.4.1.12"/>
    </reaction>
</comment>
<dbReference type="Gene3D" id="3.90.550.10">
    <property type="entry name" value="Spore Coat Polysaccharide Biosynthesis Protein SpsA, Chain A"/>
    <property type="match status" value="1"/>
</dbReference>
<evidence type="ECO:0000256" key="5">
    <source>
        <dbReference type="ARBA" id="ARBA00022989"/>
    </source>
</evidence>
<keyword evidence="5 7" id="KW-1133">Transmembrane helix</keyword>
<comment type="caution">
    <text evidence="9">The sequence shown here is derived from an EMBL/GenBank/DDBJ whole genome shotgun (WGS) entry which is preliminary data.</text>
</comment>
<proteinExistence type="predicted"/>
<comment type="subcellular location">
    <subcellularLocation>
        <location evidence="7">Cell inner membrane</location>
    </subcellularLocation>
    <subcellularLocation>
        <location evidence="1">Membrane</location>
        <topology evidence="1">Multi-pass membrane protein</topology>
    </subcellularLocation>
</comment>
<evidence type="ECO:0000313" key="10">
    <source>
        <dbReference type="Proteomes" id="UP000235777"/>
    </source>
</evidence>
<dbReference type="GO" id="GO:0030244">
    <property type="term" value="P:cellulose biosynthetic process"/>
    <property type="evidence" value="ECO:0007669"/>
    <property type="project" value="UniProtKB-KW"/>
</dbReference>
<comment type="cofactor">
    <cofactor evidence="7">
        <name>Mg(2+)</name>
        <dbReference type="ChEBI" id="CHEBI:18420"/>
    </cofactor>
</comment>
<evidence type="ECO:0000256" key="3">
    <source>
        <dbReference type="ARBA" id="ARBA00022679"/>
    </source>
</evidence>
<feature type="transmembrane region" description="Helical" evidence="7">
    <location>
        <begin position="104"/>
        <end position="126"/>
    </location>
</feature>
<dbReference type="CDD" id="cd06421">
    <property type="entry name" value="CESA_CelA_like"/>
    <property type="match status" value="1"/>
</dbReference>
<dbReference type="InterPro" id="IPR001173">
    <property type="entry name" value="Glyco_trans_2-like"/>
</dbReference>
<dbReference type="UniPathway" id="UPA00694"/>
<dbReference type="PANTHER" id="PTHR43867:SF2">
    <property type="entry name" value="CELLULOSE SYNTHASE CATALYTIC SUBUNIT A [UDP-FORMING]"/>
    <property type="match status" value="1"/>
</dbReference>
<evidence type="ECO:0000313" key="9">
    <source>
        <dbReference type="EMBL" id="PMS35591.1"/>
    </source>
</evidence>
<feature type="transmembrane region" description="Helical" evidence="7">
    <location>
        <begin position="527"/>
        <end position="549"/>
    </location>
</feature>
<protein>
    <recommendedName>
        <fullName evidence="7">Cellulose synthase catalytic subunit [UDP-forming]</fullName>
        <ecNumber evidence="7">2.4.1.12</ecNumber>
    </recommendedName>
</protein>
<feature type="transmembrane region" description="Helical" evidence="7">
    <location>
        <begin position="420"/>
        <end position="441"/>
    </location>
</feature>
<dbReference type="Pfam" id="PF13632">
    <property type="entry name" value="Glyco_trans_2_3"/>
    <property type="match status" value="1"/>
</dbReference>
<organism evidence="9 10">
    <name type="scientific">Trinickia symbiotica</name>
    <dbReference type="NCBI Taxonomy" id="863227"/>
    <lineage>
        <taxon>Bacteria</taxon>
        <taxon>Pseudomonadati</taxon>
        <taxon>Pseudomonadota</taxon>
        <taxon>Betaproteobacteria</taxon>
        <taxon>Burkholderiales</taxon>
        <taxon>Burkholderiaceae</taxon>
        <taxon>Trinickia</taxon>
    </lineage>
</organism>
<dbReference type="EMBL" id="PNYC01000010">
    <property type="protein sequence ID" value="PMS35591.1"/>
    <property type="molecule type" value="Genomic_DNA"/>
</dbReference>
<gene>
    <name evidence="9" type="primary">bcsA</name>
    <name evidence="9" type="ORF">C0Z20_16965</name>
</gene>
<evidence type="ECO:0000256" key="6">
    <source>
        <dbReference type="ARBA" id="ARBA00023136"/>
    </source>
</evidence>
<evidence type="ECO:0000256" key="4">
    <source>
        <dbReference type="ARBA" id="ARBA00022692"/>
    </source>
</evidence>